<organism evidence="3 4">
    <name type="scientific">Azospirillum picis</name>
    <dbReference type="NCBI Taxonomy" id="488438"/>
    <lineage>
        <taxon>Bacteria</taxon>
        <taxon>Pseudomonadati</taxon>
        <taxon>Pseudomonadota</taxon>
        <taxon>Alphaproteobacteria</taxon>
        <taxon>Rhodospirillales</taxon>
        <taxon>Azospirillaceae</taxon>
        <taxon>Azospirillum</taxon>
    </lineage>
</organism>
<accession>A0ABU0MM34</accession>
<keyword evidence="2" id="KW-0812">Transmembrane</keyword>
<proteinExistence type="predicted"/>
<dbReference type="RefSeq" id="WP_246513112.1">
    <property type="nucleotide sequence ID" value="NZ_JAGINO010000010.1"/>
</dbReference>
<evidence type="ECO:0000256" key="1">
    <source>
        <dbReference type="SAM" id="MobiDB-lite"/>
    </source>
</evidence>
<dbReference type="EMBL" id="JAUSVU010000010">
    <property type="protein sequence ID" value="MDQ0534273.1"/>
    <property type="molecule type" value="Genomic_DNA"/>
</dbReference>
<dbReference type="PANTHER" id="PTHR41386:SF1">
    <property type="entry name" value="MEMBRANE PROTEIN"/>
    <property type="match status" value="1"/>
</dbReference>
<gene>
    <name evidence="3" type="ORF">QO018_003144</name>
</gene>
<feature type="compositionally biased region" description="Acidic residues" evidence="1">
    <location>
        <begin position="42"/>
        <end position="52"/>
    </location>
</feature>
<evidence type="ECO:0000256" key="2">
    <source>
        <dbReference type="SAM" id="Phobius"/>
    </source>
</evidence>
<evidence type="ECO:0000313" key="3">
    <source>
        <dbReference type="EMBL" id="MDQ0534273.1"/>
    </source>
</evidence>
<keyword evidence="2" id="KW-0472">Membrane</keyword>
<dbReference type="Pfam" id="PF06210">
    <property type="entry name" value="DUF1003"/>
    <property type="match status" value="1"/>
</dbReference>
<feature type="transmembrane region" description="Helical" evidence="2">
    <location>
        <begin position="203"/>
        <end position="226"/>
    </location>
</feature>
<reference evidence="3 4" key="1">
    <citation type="submission" date="2023-07" db="EMBL/GenBank/DDBJ databases">
        <title>Genomic Encyclopedia of Type Strains, Phase IV (KMG-IV): sequencing the most valuable type-strain genomes for metagenomic binning, comparative biology and taxonomic classification.</title>
        <authorList>
            <person name="Goeker M."/>
        </authorList>
    </citation>
    <scope>NUCLEOTIDE SEQUENCE [LARGE SCALE GENOMIC DNA]</scope>
    <source>
        <strain evidence="3 4">DSM 19922</strain>
    </source>
</reference>
<feature type="region of interest" description="Disordered" evidence="1">
    <location>
        <begin position="1"/>
        <end position="71"/>
    </location>
</feature>
<keyword evidence="2" id="KW-1133">Transmembrane helix</keyword>
<dbReference type="Proteomes" id="UP001244552">
    <property type="component" value="Unassembled WGS sequence"/>
</dbReference>
<comment type="caution">
    <text evidence="3">The sequence shown here is derived from an EMBL/GenBank/DDBJ whole genome shotgun (WGS) entry which is preliminary data.</text>
</comment>
<feature type="transmembrane region" description="Helical" evidence="2">
    <location>
        <begin position="167"/>
        <end position="191"/>
    </location>
</feature>
<evidence type="ECO:0000313" key="4">
    <source>
        <dbReference type="Proteomes" id="UP001244552"/>
    </source>
</evidence>
<feature type="compositionally biased region" description="Basic residues" evidence="1">
    <location>
        <begin position="61"/>
        <end position="71"/>
    </location>
</feature>
<dbReference type="InterPro" id="IPR010406">
    <property type="entry name" value="DUF1003"/>
</dbReference>
<protein>
    <submittedName>
        <fullName evidence="3">Membrane protein</fullName>
    </submittedName>
</protein>
<keyword evidence="4" id="KW-1185">Reference proteome</keyword>
<sequence>MTDHTLPPSGSPVPPQDGDDRVVPTPMPERAGMRHGGPDGDGTAEPDAEAEGGESGSILPSKRHPCAISGKRRPKRDLIALDALRPNLADRIRRDHPHLDPESLISRQELARYRSLYVAELLQAEHGELSELDREVAESLARHDTLAENPEEEYDDRRTLGERLSDGLASFGGSWAFLISFGLFLAVWMAVNVIEGEPRSFDPYPFILLNLLLSCLAAIQAPVIMMSQKRQEAKDRLRSENDYRVNLKAELEIRHLHEKMDYLIQRQWQRLTEIQQLQLEIMQEKRLRR</sequence>
<name>A0ABU0MM34_9PROT</name>
<dbReference type="PANTHER" id="PTHR41386">
    <property type="entry name" value="INTEGRAL MEMBRANE PROTEIN-RELATED"/>
    <property type="match status" value="1"/>
</dbReference>